<dbReference type="Proteomes" id="UP000076408">
    <property type="component" value="Unassembled WGS sequence"/>
</dbReference>
<organism evidence="1 2">
    <name type="scientific">Anopheles stephensi</name>
    <name type="common">Indo-Pakistan malaria mosquito</name>
    <dbReference type="NCBI Taxonomy" id="30069"/>
    <lineage>
        <taxon>Eukaryota</taxon>
        <taxon>Metazoa</taxon>
        <taxon>Ecdysozoa</taxon>
        <taxon>Arthropoda</taxon>
        <taxon>Hexapoda</taxon>
        <taxon>Insecta</taxon>
        <taxon>Pterygota</taxon>
        <taxon>Neoptera</taxon>
        <taxon>Endopterygota</taxon>
        <taxon>Diptera</taxon>
        <taxon>Nematocera</taxon>
        <taxon>Culicoidea</taxon>
        <taxon>Culicidae</taxon>
        <taxon>Anophelinae</taxon>
        <taxon>Anopheles</taxon>
    </lineage>
</organism>
<dbReference type="VEuPathDB" id="VectorBase:ASTEI11590"/>
<reference evidence="2" key="1">
    <citation type="journal article" date="2014" name="Genome Biol.">
        <title>Genome analysis of a major urban malaria vector mosquito, Anopheles stephensi.</title>
        <authorList>
            <person name="Jiang X."/>
            <person name="Peery A."/>
            <person name="Hall A.B."/>
            <person name="Sharma A."/>
            <person name="Chen X.G."/>
            <person name="Waterhouse R.M."/>
            <person name="Komissarov A."/>
            <person name="Riehle M.M."/>
            <person name="Shouche Y."/>
            <person name="Sharakhova M.V."/>
            <person name="Lawson D."/>
            <person name="Pakpour N."/>
            <person name="Arensburger P."/>
            <person name="Davidson V.L."/>
            <person name="Eiglmeier K."/>
            <person name="Emrich S."/>
            <person name="George P."/>
            <person name="Kennedy R.C."/>
            <person name="Mane S.P."/>
            <person name="Maslen G."/>
            <person name="Oringanje C."/>
            <person name="Qi Y."/>
            <person name="Settlage R."/>
            <person name="Tojo M."/>
            <person name="Tubio J.M."/>
            <person name="Unger M.F."/>
            <person name="Wang B."/>
            <person name="Vernick K.D."/>
            <person name="Ribeiro J.M."/>
            <person name="James A.A."/>
            <person name="Michel K."/>
            <person name="Riehle M.A."/>
            <person name="Luckhart S."/>
            <person name="Sharakhov I.V."/>
            <person name="Tu Z."/>
        </authorList>
    </citation>
    <scope>NUCLEOTIDE SEQUENCE [LARGE SCALE GENOMIC DNA]</scope>
    <source>
        <strain evidence="2">Indian</strain>
    </source>
</reference>
<dbReference type="STRING" id="30069.A0A182YT04"/>
<proteinExistence type="predicted"/>
<dbReference type="EnsemblMetazoa" id="ASTEI11590-RA">
    <property type="protein sequence ID" value="ASTEI11590-PA"/>
    <property type="gene ID" value="ASTEI11590"/>
</dbReference>
<accession>A0A182YT04</accession>
<evidence type="ECO:0000313" key="1">
    <source>
        <dbReference type="EnsemblMetazoa" id="ASTEI11590-PA"/>
    </source>
</evidence>
<dbReference type="PANTHER" id="PTHR47907:SF5">
    <property type="entry name" value="AP2 ASSOCIATED KINASE 1"/>
    <property type="match status" value="1"/>
</dbReference>
<reference evidence="1" key="2">
    <citation type="submission" date="2020-05" db="UniProtKB">
        <authorList>
            <consortium name="EnsemblMetazoa"/>
        </authorList>
    </citation>
    <scope>IDENTIFICATION</scope>
    <source>
        <strain evidence="1">Indian</strain>
    </source>
</reference>
<evidence type="ECO:0000313" key="2">
    <source>
        <dbReference type="Proteomes" id="UP000076408"/>
    </source>
</evidence>
<name>A0A182YT04_ANOST</name>
<dbReference type="PANTHER" id="PTHR47907">
    <property type="entry name" value="PROTEIN KINASE DOMAIN-CONTAINING PROTEIN"/>
    <property type="match status" value="1"/>
</dbReference>
<dbReference type="InterPro" id="IPR051744">
    <property type="entry name" value="AP2_assoc_SerThr_kinase"/>
</dbReference>
<protein>
    <submittedName>
        <fullName evidence="1">Uncharacterized protein</fullName>
    </submittedName>
</protein>
<keyword evidence="2" id="KW-1185">Reference proteome</keyword>
<dbReference type="AlphaFoldDB" id="A0A182YT04"/>
<sequence length="135" mass="14575">MEGSLRTSGPTPKELVLQLSQCFDPLLLGWGVCRRMHVLMSSQALGMSLHSRVCLAGLRLGDQARSNPVRFALLLSACFCSGGRVLNLMNQCLQTGFAEKEVLQAWCGSHGAVARRHPCKTPEIHGGVKVSCGLQ</sequence>